<dbReference type="AlphaFoldDB" id="A0A1W1D8B3"/>
<dbReference type="FunFam" id="3.40.50.620:FF:000007">
    <property type="entry name" value="Glutamate--tRNA ligase"/>
    <property type="match status" value="1"/>
</dbReference>
<dbReference type="Gene3D" id="3.40.50.620">
    <property type="entry name" value="HUPs"/>
    <property type="match status" value="1"/>
</dbReference>
<dbReference type="Gene3D" id="1.10.10.350">
    <property type="match status" value="1"/>
</dbReference>
<dbReference type="InterPro" id="IPR049940">
    <property type="entry name" value="GluQ/Sye"/>
</dbReference>
<dbReference type="HAMAP" id="MF_00022">
    <property type="entry name" value="Glu_tRNA_synth_type1"/>
    <property type="match status" value="1"/>
</dbReference>
<dbReference type="SUPFAM" id="SSF52374">
    <property type="entry name" value="Nucleotidylyl transferase"/>
    <property type="match status" value="1"/>
</dbReference>
<accession>A0A1W1D8B3</accession>
<sequence length="460" mass="52643">MKSRFAPSPTGYLHIGGARTALFAWAWAKKQNGSFVLRIEDTDRERSTQASVDAILDGMNWLGLDHDEGPFYQTDRFDRYKDIIQQLLDEDKAYYCECSKERLQILRDELTEKGEKAKYDGCCRDKKLNSGVVRFKNHLEGFVSFDDAVKGLITIGNKELDDLIIARSDGTPTYNLTVVVDDHDMKIDTVIRGDDHINNTPRQINLYEALGWQLPEFAHLPMILGSDGARLSKRHGAVSVMAYRDEGFLPEALLNYLVRLGWSHGDQEVFSLVEIVELFELKNINKAPASFNQEKLIWLNQEYIKKASAEYLTQQLQWHLDYQSVDISNGPEFFRVIEHLQERSKTLVEMTNGLKMFYQDFSEFDEKLAKKQFKDSQPIELLMNKLSALEDWTANNIKDQIKQVCDELEIGFGKIGQPFRLALSGNGNAGNIDIVSELVGKKRTLERLQMALDYISQSCN</sequence>
<evidence type="ECO:0000313" key="14">
    <source>
        <dbReference type="EMBL" id="SFV76848.1"/>
    </source>
</evidence>
<protein>
    <recommendedName>
        <fullName evidence="4">glutamate--tRNA ligase</fullName>
        <ecNumber evidence="4">6.1.1.17</ecNumber>
    </recommendedName>
    <alternativeName>
        <fullName evidence="11">Glutamyl-tRNA synthetase</fullName>
    </alternativeName>
</protein>
<dbReference type="PROSITE" id="PS00178">
    <property type="entry name" value="AA_TRNA_LIGASE_I"/>
    <property type="match status" value="1"/>
</dbReference>
<evidence type="ECO:0000256" key="1">
    <source>
        <dbReference type="ARBA" id="ARBA00004496"/>
    </source>
</evidence>
<dbReference type="GO" id="GO:0006424">
    <property type="term" value="P:glutamyl-tRNA aminoacylation"/>
    <property type="evidence" value="ECO:0007669"/>
    <property type="project" value="InterPro"/>
</dbReference>
<keyword evidence="7" id="KW-0547">Nucleotide-binding</keyword>
<comment type="subcellular location">
    <subcellularLocation>
        <location evidence="1">Cytoplasm</location>
    </subcellularLocation>
</comment>
<dbReference type="Pfam" id="PF00749">
    <property type="entry name" value="tRNA-synt_1c"/>
    <property type="match status" value="1"/>
</dbReference>
<name>A0A1W1D8B3_9ZZZZ</name>
<evidence type="ECO:0000256" key="5">
    <source>
        <dbReference type="ARBA" id="ARBA00022490"/>
    </source>
</evidence>
<keyword evidence="6 14" id="KW-0436">Ligase</keyword>
<dbReference type="PRINTS" id="PR00987">
    <property type="entry name" value="TRNASYNTHGLU"/>
</dbReference>
<dbReference type="Pfam" id="PF19269">
    <property type="entry name" value="Anticodon_2"/>
    <property type="match status" value="1"/>
</dbReference>
<evidence type="ECO:0000256" key="8">
    <source>
        <dbReference type="ARBA" id="ARBA00022840"/>
    </source>
</evidence>
<keyword evidence="10 14" id="KW-0030">Aminoacyl-tRNA synthetase</keyword>
<evidence type="ECO:0000256" key="3">
    <source>
        <dbReference type="ARBA" id="ARBA00011245"/>
    </source>
</evidence>
<evidence type="ECO:0000256" key="4">
    <source>
        <dbReference type="ARBA" id="ARBA00012835"/>
    </source>
</evidence>
<feature type="domain" description="Glutamyl/glutaminyl-tRNA synthetase class Ib catalytic" evidence="12">
    <location>
        <begin position="2"/>
        <end position="298"/>
    </location>
</feature>
<dbReference type="InterPro" id="IPR001412">
    <property type="entry name" value="aa-tRNA-synth_I_CS"/>
</dbReference>
<keyword evidence="8" id="KW-0067">ATP-binding</keyword>
<comment type="subunit">
    <text evidence="3">Monomer.</text>
</comment>
<dbReference type="InterPro" id="IPR020058">
    <property type="entry name" value="Glu/Gln-tRNA-synth_Ib_cat-dom"/>
</dbReference>
<dbReference type="GO" id="GO:0004818">
    <property type="term" value="F:glutamate-tRNA ligase activity"/>
    <property type="evidence" value="ECO:0007669"/>
    <property type="project" value="UniProtKB-EC"/>
</dbReference>
<dbReference type="GO" id="GO:0008270">
    <property type="term" value="F:zinc ion binding"/>
    <property type="evidence" value="ECO:0007669"/>
    <property type="project" value="InterPro"/>
</dbReference>
<dbReference type="InterPro" id="IPR004527">
    <property type="entry name" value="Glu-tRNA-ligase_bac/mito"/>
</dbReference>
<feature type="domain" description="Aminoacyl-tRNA synthetase class I anticodon-binding" evidence="13">
    <location>
        <begin position="312"/>
        <end position="452"/>
    </location>
</feature>
<dbReference type="InterPro" id="IPR045462">
    <property type="entry name" value="aa-tRNA-synth_I_cd-bd"/>
</dbReference>
<dbReference type="GO" id="GO:0005524">
    <property type="term" value="F:ATP binding"/>
    <property type="evidence" value="ECO:0007669"/>
    <property type="project" value="UniProtKB-KW"/>
</dbReference>
<keyword evidence="9" id="KW-0648">Protein biosynthesis</keyword>
<dbReference type="EMBL" id="FPHR01000010">
    <property type="protein sequence ID" value="SFV76848.1"/>
    <property type="molecule type" value="Genomic_DNA"/>
</dbReference>
<evidence type="ECO:0000256" key="6">
    <source>
        <dbReference type="ARBA" id="ARBA00022598"/>
    </source>
</evidence>
<dbReference type="GO" id="GO:0000049">
    <property type="term" value="F:tRNA binding"/>
    <property type="evidence" value="ECO:0007669"/>
    <property type="project" value="InterPro"/>
</dbReference>
<keyword evidence="5" id="KW-0963">Cytoplasm</keyword>
<dbReference type="EC" id="6.1.1.17" evidence="4"/>
<evidence type="ECO:0000256" key="9">
    <source>
        <dbReference type="ARBA" id="ARBA00022917"/>
    </source>
</evidence>
<dbReference type="InterPro" id="IPR033910">
    <property type="entry name" value="GluRS_core"/>
</dbReference>
<dbReference type="InterPro" id="IPR020751">
    <property type="entry name" value="aa-tRNA-synth_I_codon-bd_sub2"/>
</dbReference>
<evidence type="ECO:0000259" key="12">
    <source>
        <dbReference type="Pfam" id="PF00749"/>
    </source>
</evidence>
<dbReference type="SUPFAM" id="SSF48163">
    <property type="entry name" value="An anticodon-binding domain of class I aminoacyl-tRNA synthetases"/>
    <property type="match status" value="1"/>
</dbReference>
<reference evidence="14" key="1">
    <citation type="submission" date="2016-10" db="EMBL/GenBank/DDBJ databases">
        <authorList>
            <person name="de Groot N.N."/>
        </authorList>
    </citation>
    <scope>NUCLEOTIDE SEQUENCE</scope>
</reference>
<dbReference type="InterPro" id="IPR000924">
    <property type="entry name" value="Glu/Gln-tRNA-synth"/>
</dbReference>
<dbReference type="CDD" id="cd00808">
    <property type="entry name" value="GluRS_core"/>
    <property type="match status" value="1"/>
</dbReference>
<dbReference type="PANTHER" id="PTHR43311">
    <property type="entry name" value="GLUTAMATE--TRNA LIGASE"/>
    <property type="match status" value="1"/>
</dbReference>
<dbReference type="InterPro" id="IPR014729">
    <property type="entry name" value="Rossmann-like_a/b/a_fold"/>
</dbReference>
<evidence type="ECO:0000256" key="7">
    <source>
        <dbReference type="ARBA" id="ARBA00022741"/>
    </source>
</evidence>
<proteinExistence type="inferred from homology"/>
<evidence type="ECO:0000256" key="11">
    <source>
        <dbReference type="ARBA" id="ARBA00030865"/>
    </source>
</evidence>
<gene>
    <name evidence="14" type="ORF">MNB_SUP05-4-790</name>
</gene>
<evidence type="ECO:0000256" key="2">
    <source>
        <dbReference type="ARBA" id="ARBA00007894"/>
    </source>
</evidence>
<dbReference type="GO" id="GO:0005829">
    <property type="term" value="C:cytosol"/>
    <property type="evidence" value="ECO:0007669"/>
    <property type="project" value="TreeGrafter"/>
</dbReference>
<dbReference type="NCBIfam" id="TIGR00464">
    <property type="entry name" value="gltX_bact"/>
    <property type="match status" value="1"/>
</dbReference>
<dbReference type="PANTHER" id="PTHR43311:SF2">
    <property type="entry name" value="GLUTAMATE--TRNA LIGASE, MITOCHONDRIAL-RELATED"/>
    <property type="match status" value="1"/>
</dbReference>
<organism evidence="14">
    <name type="scientific">hydrothermal vent metagenome</name>
    <dbReference type="NCBI Taxonomy" id="652676"/>
    <lineage>
        <taxon>unclassified sequences</taxon>
        <taxon>metagenomes</taxon>
        <taxon>ecological metagenomes</taxon>
    </lineage>
</organism>
<evidence type="ECO:0000259" key="13">
    <source>
        <dbReference type="Pfam" id="PF19269"/>
    </source>
</evidence>
<dbReference type="InterPro" id="IPR008925">
    <property type="entry name" value="aa_tRNA-synth_I_cd-bd_sf"/>
</dbReference>
<comment type="similarity">
    <text evidence="2">Belongs to the class-I aminoacyl-tRNA synthetase family. Glutamate--tRNA ligase type 1 subfamily.</text>
</comment>
<evidence type="ECO:0000256" key="10">
    <source>
        <dbReference type="ARBA" id="ARBA00023146"/>
    </source>
</evidence>